<dbReference type="Gene3D" id="6.10.180.30">
    <property type="match status" value="1"/>
</dbReference>
<name>A0A1H5PH03_9MICC</name>
<evidence type="ECO:0000313" key="3">
    <source>
        <dbReference type="EMBL" id="SEF12307.1"/>
    </source>
</evidence>
<gene>
    <name evidence="3" type="ORF">SAMN04489740_4219</name>
</gene>
<dbReference type="Pfam" id="PF18064">
    <property type="entry name" value="CB_ParB_C"/>
    <property type="match status" value="1"/>
</dbReference>
<dbReference type="EMBL" id="FNTV01000002">
    <property type="protein sequence ID" value="SEF12307.1"/>
    <property type="molecule type" value="Genomic_DNA"/>
</dbReference>
<dbReference type="AlphaFoldDB" id="A0A1H5PH03"/>
<dbReference type="RefSeq" id="WP_170835544.1">
    <property type="nucleotide sequence ID" value="NZ_FNTV01000002.1"/>
</dbReference>
<reference evidence="3 4" key="1">
    <citation type="submission" date="2016-10" db="EMBL/GenBank/DDBJ databases">
        <authorList>
            <person name="de Groot N.N."/>
        </authorList>
    </citation>
    <scope>NUCLEOTIDE SEQUENCE [LARGE SCALE GENOMIC DNA]</scope>
    <source>
        <strain evidence="3 4">DSM 22274</strain>
    </source>
</reference>
<feature type="region of interest" description="Disordered" evidence="1">
    <location>
        <begin position="114"/>
        <end position="139"/>
    </location>
</feature>
<proteinExistence type="predicted"/>
<evidence type="ECO:0000259" key="2">
    <source>
        <dbReference type="Pfam" id="PF18064"/>
    </source>
</evidence>
<feature type="compositionally biased region" description="Basic and acidic residues" evidence="1">
    <location>
        <begin position="114"/>
        <end position="125"/>
    </location>
</feature>
<feature type="compositionally biased region" description="Polar residues" evidence="1">
    <location>
        <begin position="50"/>
        <end position="60"/>
    </location>
</feature>
<accession>A0A1H5PH03</accession>
<dbReference type="Proteomes" id="UP000182725">
    <property type="component" value="Unassembled WGS sequence"/>
</dbReference>
<evidence type="ECO:0000256" key="1">
    <source>
        <dbReference type="SAM" id="MobiDB-lite"/>
    </source>
</evidence>
<evidence type="ECO:0000313" key="4">
    <source>
        <dbReference type="Proteomes" id="UP000182725"/>
    </source>
</evidence>
<feature type="compositionally biased region" description="Polar residues" evidence="1">
    <location>
        <begin position="27"/>
        <end position="38"/>
    </location>
</feature>
<organism evidence="3 4">
    <name type="scientific">Arthrobacter alpinus</name>
    <dbReference type="NCBI Taxonomy" id="656366"/>
    <lineage>
        <taxon>Bacteria</taxon>
        <taxon>Bacillati</taxon>
        <taxon>Actinomycetota</taxon>
        <taxon>Actinomycetes</taxon>
        <taxon>Micrococcales</taxon>
        <taxon>Micrococcaceae</taxon>
        <taxon>Arthrobacter</taxon>
    </lineage>
</organism>
<feature type="region of interest" description="Disordered" evidence="1">
    <location>
        <begin position="1"/>
        <end position="72"/>
    </location>
</feature>
<sequence>MTDSVREPIGLPPRRPTPVQSLVKANRTAQPAPTTREASTPAKLERPATVAQSSGPTQATVPKGDAEAKPQQVTFYMDPTDLGRAKAAFKATGGLEGDRTWSNFIANAVLSEANKRQKKYNDGEPFKTSNEKLPPGRKV</sequence>
<protein>
    <recommendedName>
        <fullName evidence="2">ParB-like C-terminal domain-containing protein</fullName>
    </recommendedName>
</protein>
<dbReference type="InterPro" id="IPR040851">
    <property type="entry name" value="ParB-like_C"/>
</dbReference>
<feature type="domain" description="ParB-like C-terminal" evidence="2">
    <location>
        <begin position="82"/>
        <end position="123"/>
    </location>
</feature>